<feature type="transmembrane region" description="Helical" evidence="1">
    <location>
        <begin position="165"/>
        <end position="188"/>
    </location>
</feature>
<keyword evidence="2" id="KW-1185">Reference proteome</keyword>
<accession>A0A0R3S6E6</accession>
<reference evidence="3" key="1">
    <citation type="submission" date="2017-02" db="UniProtKB">
        <authorList>
            <consortium name="WormBaseParasite"/>
        </authorList>
    </citation>
    <scope>IDENTIFICATION</scope>
</reference>
<organism evidence="2 3">
    <name type="scientific">Elaeophora elaphi</name>
    <dbReference type="NCBI Taxonomy" id="1147741"/>
    <lineage>
        <taxon>Eukaryota</taxon>
        <taxon>Metazoa</taxon>
        <taxon>Ecdysozoa</taxon>
        <taxon>Nematoda</taxon>
        <taxon>Chromadorea</taxon>
        <taxon>Rhabditida</taxon>
        <taxon>Spirurina</taxon>
        <taxon>Spiruromorpha</taxon>
        <taxon>Filarioidea</taxon>
        <taxon>Onchocercidae</taxon>
        <taxon>Elaeophora</taxon>
    </lineage>
</organism>
<name>A0A0R3S6E6_9BILA</name>
<proteinExistence type="predicted"/>
<evidence type="ECO:0000313" key="3">
    <source>
        <dbReference type="WBParaSite" id="EEL_0001036801-mRNA-1"/>
    </source>
</evidence>
<dbReference type="Proteomes" id="UP000050640">
    <property type="component" value="Unplaced"/>
</dbReference>
<evidence type="ECO:0000313" key="2">
    <source>
        <dbReference type="Proteomes" id="UP000050640"/>
    </source>
</evidence>
<keyword evidence="1" id="KW-1133">Transmembrane helix</keyword>
<protein>
    <submittedName>
        <fullName evidence="3">Disintegrin domain-containing protein</fullName>
    </submittedName>
</protein>
<sequence length="189" mass="21374">MCSKDPTYCSSNLCCCTSNNCFSQLRLHFLQSPLHNRNCTQRIFVTCDVYRQKWMGNARSKVLNKSSYPTAQEKYRRTDCAACVSRVDEEGVEMTCSNANVACHGMDRHVDGSLKCNENDDCCCQGQNCPKALRDFYSGNRNFRIQALEASKTARKLSDRQRSSFSVLIIAISLFIVVRIELSLLILLG</sequence>
<dbReference type="WBParaSite" id="EEL_0001036801-mRNA-1">
    <property type="protein sequence ID" value="EEL_0001036801-mRNA-1"/>
    <property type="gene ID" value="EEL_0001036801"/>
</dbReference>
<evidence type="ECO:0000256" key="1">
    <source>
        <dbReference type="SAM" id="Phobius"/>
    </source>
</evidence>
<dbReference type="AlphaFoldDB" id="A0A0R3S6E6"/>
<keyword evidence="1" id="KW-0812">Transmembrane</keyword>
<keyword evidence="1" id="KW-0472">Membrane</keyword>